<keyword evidence="2" id="KW-1185">Reference proteome</keyword>
<evidence type="ECO:0000313" key="2">
    <source>
        <dbReference type="Proteomes" id="UP001298593"/>
    </source>
</evidence>
<dbReference type="Proteomes" id="UP001298593">
    <property type="component" value="Unassembled WGS sequence"/>
</dbReference>
<organism evidence="1 2">
    <name type="scientific">[Mycobacterium] nativiensis</name>
    <dbReference type="NCBI Taxonomy" id="2855503"/>
    <lineage>
        <taxon>Bacteria</taxon>
        <taxon>Bacillati</taxon>
        <taxon>Actinomycetota</taxon>
        <taxon>Actinomycetes</taxon>
        <taxon>Mycobacteriales</taxon>
        <taxon>Mycobacteriaceae</taxon>
        <taxon>Mycolicibacter</taxon>
    </lineage>
</organism>
<dbReference type="RefSeq" id="WP_224972752.1">
    <property type="nucleotide sequence ID" value="NZ_JAYJJU010000017.1"/>
</dbReference>
<name>A0ABU5Y247_9MYCO</name>
<comment type="caution">
    <text evidence="1">The sequence shown here is derived from an EMBL/GenBank/DDBJ whole genome shotgun (WGS) entry which is preliminary data.</text>
</comment>
<accession>A0ABU5Y247</accession>
<protein>
    <submittedName>
        <fullName evidence="1">Uncharacterized protein</fullName>
    </submittedName>
</protein>
<dbReference type="EMBL" id="JAYJJU010000017">
    <property type="protein sequence ID" value="MEB3033281.1"/>
    <property type="molecule type" value="Genomic_DNA"/>
</dbReference>
<gene>
    <name evidence="1" type="ORF">KV113_17155</name>
</gene>
<proteinExistence type="predicted"/>
<evidence type="ECO:0000313" key="1">
    <source>
        <dbReference type="EMBL" id="MEB3033281.1"/>
    </source>
</evidence>
<reference evidence="1 2" key="1">
    <citation type="submission" date="2023-12" db="EMBL/GenBank/DDBJ databases">
        <title>Description of new species of Mycobacterium terrae complex isolated from sewage at the Sao Paulo Zoological Park Foundation in Brazil.</title>
        <authorList>
            <person name="Romagnoli C.L."/>
            <person name="Conceicao E.C."/>
            <person name="Machado E."/>
            <person name="Barreto L.B.P.F."/>
            <person name="Sharma A."/>
            <person name="Silva N.M."/>
            <person name="Marques L.E."/>
            <person name="Juliana M.A."/>
            <person name="Lourenco M.C.S."/>
            <person name="Digiampietri L.A."/>
            <person name="Suffys P.N."/>
            <person name="Viana-Niero C."/>
        </authorList>
    </citation>
    <scope>NUCLEOTIDE SEQUENCE [LARGE SCALE GENOMIC DNA]</scope>
    <source>
        <strain evidence="1 2">MYC340</strain>
    </source>
</reference>
<sequence length="121" mass="12867">MVRRAYAHDAVVVMQPGGSPNAPGGAITKALCGSWNHPPPCPLAAHHIANRVVGDEVVLRVLFAADAADEPRVRRLIGEALDAGTLTGPDGQVTTWRLKSMAFSRVRSNETGHVTDLINHS</sequence>